<accession>A0A173S6D7</accession>
<reference evidence="2 3" key="1">
    <citation type="submission" date="2015-09" db="EMBL/GenBank/DDBJ databases">
        <authorList>
            <consortium name="Pathogen Informatics"/>
        </authorList>
    </citation>
    <scope>NUCLEOTIDE SEQUENCE [LARGE SCALE GENOMIC DNA]</scope>
    <source>
        <strain evidence="2 3">2789STDY5608872</strain>
    </source>
</reference>
<dbReference type="Pfam" id="PF09820">
    <property type="entry name" value="AAA-ATPase_like"/>
    <property type="match status" value="1"/>
</dbReference>
<evidence type="ECO:0000313" key="3">
    <source>
        <dbReference type="Proteomes" id="UP000095591"/>
    </source>
</evidence>
<dbReference type="Proteomes" id="UP000095591">
    <property type="component" value="Unassembled WGS sequence"/>
</dbReference>
<dbReference type="EMBL" id="CYXP01000001">
    <property type="protein sequence ID" value="CUM85319.1"/>
    <property type="molecule type" value="Genomic_DNA"/>
</dbReference>
<dbReference type="PANTHER" id="PTHR34825:SF2">
    <property type="entry name" value="AAA-ATPASE-LIKE DOMAIN-CONTAINING PROTEIN"/>
    <property type="match status" value="1"/>
</dbReference>
<protein>
    <submittedName>
        <fullName evidence="2">Predicted AAA-ATPase</fullName>
    </submittedName>
</protein>
<evidence type="ECO:0000259" key="1">
    <source>
        <dbReference type="Pfam" id="PF09820"/>
    </source>
</evidence>
<dbReference type="Pfam" id="PF08011">
    <property type="entry name" value="PDDEXK_9"/>
    <property type="match status" value="1"/>
</dbReference>
<gene>
    <name evidence="2" type="ORF">ERS852429_00899</name>
</gene>
<dbReference type="PANTHER" id="PTHR34825">
    <property type="entry name" value="CONSERVED PROTEIN, WITH A WEAK D-GALACTARATE DEHYDRATASE/ALTRONATE HYDROLASE DOMAIN"/>
    <property type="match status" value="1"/>
</dbReference>
<organism evidence="2 3">
    <name type="scientific">Parabacteroides distasonis</name>
    <dbReference type="NCBI Taxonomy" id="823"/>
    <lineage>
        <taxon>Bacteria</taxon>
        <taxon>Pseudomonadati</taxon>
        <taxon>Bacteroidota</taxon>
        <taxon>Bacteroidia</taxon>
        <taxon>Bacteroidales</taxon>
        <taxon>Tannerellaceae</taxon>
        <taxon>Parabacteroides</taxon>
    </lineage>
</organism>
<feature type="domain" description="AAA-ATPase-like" evidence="1">
    <location>
        <begin position="7"/>
        <end position="228"/>
    </location>
</feature>
<proteinExistence type="predicted"/>
<name>A0A173S6D7_PARDI</name>
<evidence type="ECO:0000313" key="2">
    <source>
        <dbReference type="EMBL" id="CUM85319.1"/>
    </source>
</evidence>
<dbReference type="InterPro" id="IPR012547">
    <property type="entry name" value="PDDEXK_9"/>
</dbReference>
<sequence>MTIKKIPYGVTDFEMIRKEDYYFVDKTRYVEVLEKTARFFFLIRPRRFGKSLFINMLRWYYDIYRRDRFKEIFEGLYIGSHPTAEQGKYLVLDFNFAGVNPDPDRLLASFNDNCSMRFDLFAGLYGHMFNPGFASELKRLKNADEKLNYLIGQATLLDLPIYLFIDEYDNFTNAILANVGNEHYRKLTHGTGFFRYFFNKLKEGATGNGPIKRMFITGVSPVTMDDVTSGFNIGANMSTDPRFNGIIGFSEREVRDMLSYYKDVDMLAGEVDEVIGVMKPWYDNYCFSRESLHEPMYNSDMVLYFLNHYLPLKKVPENMIDNNIRTDYNKLRHLIRLDKKMGMNASIIQDIVTNGETIGTIKTAFPAEDLAKPDNFKSLLYYFGLLTIRGTKWGSTLLAIPNLTVREQLYSYLVEAYRSADLFSLEMDRLGMLVASMAYEGNWKPVFEYFASELKRQSSIREFIEGEAHVKGFLLAYLGLTRTYIIHPEYEANKGYADFYMMPDLLHQPEIVYSYIVEVKYARRDASASEIESLRTEAAGQLKRYAEDPKVRETKGNTKLRLITLIFKGWDLVACD</sequence>
<dbReference type="InterPro" id="IPR018631">
    <property type="entry name" value="AAA-ATPase-like_dom"/>
</dbReference>
<dbReference type="AlphaFoldDB" id="A0A173S6D7"/>
<dbReference type="RefSeq" id="WP_044545587.1">
    <property type="nucleotide sequence ID" value="NZ_CDRH01000301.1"/>
</dbReference>